<keyword evidence="3 6" id="KW-1133">Transmembrane helix</keyword>
<dbReference type="PANTHER" id="PTHR23518">
    <property type="entry name" value="C-METHYLTRANSFERASE"/>
    <property type="match status" value="1"/>
</dbReference>
<protein>
    <submittedName>
        <fullName evidence="8">MFS transporter</fullName>
    </submittedName>
</protein>
<feature type="transmembrane region" description="Helical" evidence="6">
    <location>
        <begin position="351"/>
        <end position="375"/>
    </location>
</feature>
<dbReference type="SUPFAM" id="SSF103473">
    <property type="entry name" value="MFS general substrate transporter"/>
    <property type="match status" value="1"/>
</dbReference>
<feature type="transmembrane region" description="Helical" evidence="6">
    <location>
        <begin position="227"/>
        <end position="249"/>
    </location>
</feature>
<proteinExistence type="predicted"/>
<feature type="transmembrane region" description="Helical" evidence="6">
    <location>
        <begin position="293"/>
        <end position="311"/>
    </location>
</feature>
<dbReference type="GO" id="GO:0022857">
    <property type="term" value="F:transmembrane transporter activity"/>
    <property type="evidence" value="ECO:0007669"/>
    <property type="project" value="InterPro"/>
</dbReference>
<sequence>MPTSRPDRPAGQQLTGNSGKPARNVLVTGVTSFLNDISSEMTYPLIPLFLTALGAPAAALGAIEGLAESTAALLKTFSGWWSDRVGRRKPLAIGGYAGSSLGKLLLYAATGWPLVLAGRLTDRIGKGIRTAPRDALIADSTPEGSRGRAFGLHRAMDTIGAAVGVLFAILFLRRFGTGLDPSGYRPVFLIALIPALAGTAVLLLIREPKVCHTRRNLPRLSLSGLPLRLKLFLLVIGLFALGNSSNMFLLLRAGNLGFSPVGVLVLYLVFNLTYGLLSYPAGRLSDRVGRKRLLITGYLLYGAVYIGFALAPSGQWAWPLFTVYGLFYALTEGLEKALVADIAPVERRATFVGLHSTLVGIGLLPASLIAGALWAGLGPAATFWFGGALGIAAALGLLIVL</sequence>
<feature type="transmembrane region" description="Helical" evidence="6">
    <location>
        <begin position="155"/>
        <end position="175"/>
    </location>
</feature>
<dbReference type="Proteomes" id="UP000885672">
    <property type="component" value="Unassembled WGS sequence"/>
</dbReference>
<comment type="caution">
    <text evidence="8">The sequence shown here is derived from an EMBL/GenBank/DDBJ whole genome shotgun (WGS) entry which is preliminary data.</text>
</comment>
<evidence type="ECO:0000256" key="5">
    <source>
        <dbReference type="SAM" id="MobiDB-lite"/>
    </source>
</evidence>
<dbReference type="Pfam" id="PF07690">
    <property type="entry name" value="MFS_1"/>
    <property type="match status" value="1"/>
</dbReference>
<reference evidence="8" key="1">
    <citation type="journal article" date="2020" name="mSystems">
        <title>Genome- and Community-Level Interaction Insights into Carbon Utilization and Element Cycling Functions of Hydrothermarchaeota in Hydrothermal Sediment.</title>
        <authorList>
            <person name="Zhou Z."/>
            <person name="Liu Y."/>
            <person name="Xu W."/>
            <person name="Pan J."/>
            <person name="Luo Z.H."/>
            <person name="Li M."/>
        </authorList>
    </citation>
    <scope>NUCLEOTIDE SEQUENCE [LARGE SCALE GENOMIC DNA]</scope>
    <source>
        <strain evidence="8">SpSt-1182</strain>
    </source>
</reference>
<dbReference type="PROSITE" id="PS50850">
    <property type="entry name" value="MFS"/>
    <property type="match status" value="1"/>
</dbReference>
<dbReference type="InterPro" id="IPR020846">
    <property type="entry name" value="MFS_dom"/>
</dbReference>
<dbReference type="GO" id="GO:0016020">
    <property type="term" value="C:membrane"/>
    <property type="evidence" value="ECO:0007669"/>
    <property type="project" value="UniProtKB-SubCell"/>
</dbReference>
<evidence type="ECO:0000256" key="2">
    <source>
        <dbReference type="ARBA" id="ARBA00022692"/>
    </source>
</evidence>
<evidence type="ECO:0000256" key="1">
    <source>
        <dbReference type="ARBA" id="ARBA00004141"/>
    </source>
</evidence>
<dbReference type="CDD" id="cd17370">
    <property type="entry name" value="MFS_MJ1317_like"/>
    <property type="match status" value="1"/>
</dbReference>
<dbReference type="PROSITE" id="PS00216">
    <property type="entry name" value="SUGAR_TRANSPORT_1"/>
    <property type="match status" value="2"/>
</dbReference>
<dbReference type="Gene3D" id="1.20.1250.20">
    <property type="entry name" value="MFS general substrate transporter like domains"/>
    <property type="match status" value="2"/>
</dbReference>
<evidence type="ECO:0000256" key="4">
    <source>
        <dbReference type="ARBA" id="ARBA00023136"/>
    </source>
</evidence>
<dbReference type="EMBL" id="DSBX01000012">
    <property type="protein sequence ID" value="HDQ98738.1"/>
    <property type="molecule type" value="Genomic_DNA"/>
</dbReference>
<feature type="transmembrane region" description="Helical" evidence="6">
    <location>
        <begin position="187"/>
        <end position="206"/>
    </location>
</feature>
<dbReference type="InterPro" id="IPR036259">
    <property type="entry name" value="MFS_trans_sf"/>
</dbReference>
<dbReference type="AlphaFoldDB" id="A0A7V0XE77"/>
<dbReference type="InterPro" id="IPR005829">
    <property type="entry name" value="Sugar_transporter_CS"/>
</dbReference>
<evidence type="ECO:0000313" key="8">
    <source>
        <dbReference type="EMBL" id="HDQ98738.1"/>
    </source>
</evidence>
<dbReference type="PANTHER" id="PTHR23518:SF2">
    <property type="entry name" value="MAJOR FACILITATOR SUPERFAMILY TRANSPORTER"/>
    <property type="match status" value="1"/>
</dbReference>
<feature type="transmembrane region" description="Helical" evidence="6">
    <location>
        <begin position="261"/>
        <end position="281"/>
    </location>
</feature>
<evidence type="ECO:0000256" key="3">
    <source>
        <dbReference type="ARBA" id="ARBA00022989"/>
    </source>
</evidence>
<keyword evidence="4 6" id="KW-0472">Membrane</keyword>
<gene>
    <name evidence="8" type="ORF">ENN51_00420</name>
</gene>
<dbReference type="InterPro" id="IPR011701">
    <property type="entry name" value="MFS"/>
</dbReference>
<feature type="domain" description="Major facilitator superfamily (MFS) profile" evidence="7">
    <location>
        <begin position="24"/>
        <end position="401"/>
    </location>
</feature>
<comment type="subcellular location">
    <subcellularLocation>
        <location evidence="1">Membrane</location>
        <topology evidence="1">Multi-pass membrane protein</topology>
    </subcellularLocation>
</comment>
<feature type="region of interest" description="Disordered" evidence="5">
    <location>
        <begin position="1"/>
        <end position="20"/>
    </location>
</feature>
<feature type="transmembrane region" description="Helical" evidence="6">
    <location>
        <begin position="317"/>
        <end position="339"/>
    </location>
</feature>
<accession>A0A7V0XE77</accession>
<keyword evidence="2 6" id="KW-0812">Transmembrane</keyword>
<evidence type="ECO:0000256" key="6">
    <source>
        <dbReference type="SAM" id="Phobius"/>
    </source>
</evidence>
<evidence type="ECO:0000259" key="7">
    <source>
        <dbReference type="PROSITE" id="PS50850"/>
    </source>
</evidence>
<name>A0A7V0XE77_UNCW3</name>
<feature type="transmembrane region" description="Helical" evidence="6">
    <location>
        <begin position="381"/>
        <end position="400"/>
    </location>
</feature>
<organism evidence="8">
    <name type="scientific">candidate division WOR-3 bacterium</name>
    <dbReference type="NCBI Taxonomy" id="2052148"/>
    <lineage>
        <taxon>Bacteria</taxon>
        <taxon>Bacteria division WOR-3</taxon>
    </lineage>
</organism>